<feature type="compositionally biased region" description="Low complexity" evidence="2">
    <location>
        <begin position="105"/>
        <end position="127"/>
    </location>
</feature>
<feature type="region of interest" description="Disordered" evidence="2">
    <location>
        <begin position="36"/>
        <end position="206"/>
    </location>
</feature>
<evidence type="ECO:0000313" key="3">
    <source>
        <dbReference type="EMBL" id="CCC95596.1"/>
    </source>
</evidence>
<name>G0V1S5_TRYCI</name>
<feature type="coiled-coil region" evidence="1">
    <location>
        <begin position="295"/>
        <end position="354"/>
    </location>
</feature>
<dbReference type="VEuPathDB" id="TriTrypDB:TcIL3000.11.10730"/>
<keyword evidence="1" id="KW-0175">Coiled coil</keyword>
<dbReference type="EMBL" id="HE575324">
    <property type="protein sequence ID" value="CCC95596.1"/>
    <property type="molecule type" value="Genomic_DNA"/>
</dbReference>
<evidence type="ECO:0000256" key="2">
    <source>
        <dbReference type="SAM" id="MobiDB-lite"/>
    </source>
</evidence>
<feature type="compositionally biased region" description="Polar residues" evidence="2">
    <location>
        <begin position="56"/>
        <end position="74"/>
    </location>
</feature>
<organism evidence="3">
    <name type="scientific">Trypanosoma congolense (strain IL3000)</name>
    <dbReference type="NCBI Taxonomy" id="1068625"/>
    <lineage>
        <taxon>Eukaryota</taxon>
        <taxon>Discoba</taxon>
        <taxon>Euglenozoa</taxon>
        <taxon>Kinetoplastea</taxon>
        <taxon>Metakinetoplastina</taxon>
        <taxon>Trypanosomatida</taxon>
        <taxon>Trypanosomatidae</taxon>
        <taxon>Trypanosoma</taxon>
        <taxon>Nannomonas</taxon>
    </lineage>
</organism>
<dbReference type="AlphaFoldDB" id="G0V1S5"/>
<accession>G0V1S5</accession>
<reference evidence="3" key="1">
    <citation type="journal article" date="2012" name="Proc. Natl. Acad. Sci. U.S.A.">
        <title>Antigenic diversity is generated by distinct evolutionary mechanisms in African trypanosome species.</title>
        <authorList>
            <person name="Jackson A.P."/>
            <person name="Berry A."/>
            <person name="Aslett M."/>
            <person name="Allison H.C."/>
            <person name="Burton P."/>
            <person name="Vavrova-Anderson J."/>
            <person name="Brown R."/>
            <person name="Browne H."/>
            <person name="Corton N."/>
            <person name="Hauser H."/>
            <person name="Gamble J."/>
            <person name="Gilderthorp R."/>
            <person name="Marcello L."/>
            <person name="McQuillan J."/>
            <person name="Otto T.D."/>
            <person name="Quail M.A."/>
            <person name="Sanders M.J."/>
            <person name="van Tonder A."/>
            <person name="Ginger M.L."/>
            <person name="Field M.C."/>
            <person name="Barry J.D."/>
            <person name="Hertz-Fowler C."/>
            <person name="Berriman M."/>
        </authorList>
    </citation>
    <scope>NUCLEOTIDE SEQUENCE</scope>
    <source>
        <strain evidence="3">IL3000</strain>
    </source>
</reference>
<feature type="compositionally biased region" description="Gly residues" evidence="2">
    <location>
        <begin position="181"/>
        <end position="191"/>
    </location>
</feature>
<feature type="compositionally biased region" description="Low complexity" evidence="2">
    <location>
        <begin position="159"/>
        <end position="177"/>
    </location>
</feature>
<feature type="compositionally biased region" description="Polar residues" evidence="2">
    <location>
        <begin position="36"/>
        <end position="48"/>
    </location>
</feature>
<sequence>MKNEKDDAACVGQWVGNMEQCSDDNDSFARSAAVASNSLTSVAATTKPASKLTKKGTPSPQKNAANKNTTSQGLLPQIKAKPDKQSKAAPKKQLGTGSGGKGRQKGAAGARAPASLSTSSRSMSAVSVGKRKAPSKTKGSGKVGPKGGKRTALGVRQPSHGSISSHRGSRGSRSSSRQGKRGAGGRSSKGGKSGKGKRSTGSAGAERHAIAVSSLIVAEEDQRSSIWAAEDAERDLFLPDYHLLVINMLRSQIIEMNARQQVLNDALASKKGQGLHLIFGDDPAAALDVMRIQTRLEMQKEMDELTSQNAALRGVVEEKKAELEAKSSEAQTLRDKVNRRLARFEVDCEALRTEVQSVLKTSHLNVERMKQELSHRLDVATASLRTPKYDTALRSMQELVQSVRDEIQEHHDTLSKLIVSIEAQDTFARDKSDSMHTNLPARYRDELRKLDNDKLLNLLDILSFHDSVVETVGKSLYVIKTTGHVSNVF</sequence>
<protein>
    <submittedName>
        <fullName evidence="3">Uncharacterized protein TCIL3000_11_10730</fullName>
    </submittedName>
</protein>
<proteinExistence type="predicted"/>
<gene>
    <name evidence="3" type="ORF">TCIL3000_11_10730</name>
</gene>
<evidence type="ECO:0000256" key="1">
    <source>
        <dbReference type="SAM" id="Coils"/>
    </source>
</evidence>